<dbReference type="InParanoid" id="Q0V367"/>
<proteinExistence type="predicted"/>
<dbReference type="PANTHER" id="PTHR35896:SF3">
    <property type="entry name" value="MAJOR FACILITATOR SUPERFAMILY TRANSPORTER"/>
    <property type="match status" value="1"/>
</dbReference>
<reference evidence="4" key="1">
    <citation type="journal article" date="2007" name="Plant Cell">
        <title>Dothideomycete-plant interactions illuminated by genome sequencing and EST analysis of the wheat pathogen Stagonospora nodorum.</title>
        <authorList>
            <person name="Hane J.K."/>
            <person name="Lowe R.G."/>
            <person name="Solomon P.S."/>
            <person name="Tan K.C."/>
            <person name="Schoch C.L."/>
            <person name="Spatafora J.W."/>
            <person name="Crous P.W."/>
            <person name="Kodira C."/>
            <person name="Birren B.W."/>
            <person name="Galagan J.E."/>
            <person name="Torriani S.F."/>
            <person name="McDonald B.A."/>
            <person name="Oliver R.P."/>
        </authorList>
    </citation>
    <scope>NUCLEOTIDE SEQUENCE [LARGE SCALE GENOMIC DNA]</scope>
    <source>
        <strain evidence="4">SN15 / ATCC MYA-4574 / FGSC 10173</strain>
    </source>
</reference>
<dbReference type="KEGG" id="pno:SNOG_01547"/>
<evidence type="ECO:0000313" key="4">
    <source>
        <dbReference type="Proteomes" id="UP000001055"/>
    </source>
</evidence>
<keyword evidence="2" id="KW-1133">Transmembrane helix</keyword>
<organism evidence="3 4">
    <name type="scientific">Phaeosphaeria nodorum (strain SN15 / ATCC MYA-4574 / FGSC 10173)</name>
    <name type="common">Glume blotch fungus</name>
    <name type="synonym">Parastagonospora nodorum</name>
    <dbReference type="NCBI Taxonomy" id="321614"/>
    <lineage>
        <taxon>Eukaryota</taxon>
        <taxon>Fungi</taxon>
        <taxon>Dikarya</taxon>
        <taxon>Ascomycota</taxon>
        <taxon>Pezizomycotina</taxon>
        <taxon>Dothideomycetes</taxon>
        <taxon>Pleosporomycetidae</taxon>
        <taxon>Pleosporales</taxon>
        <taxon>Pleosporineae</taxon>
        <taxon>Phaeosphaeriaceae</taxon>
        <taxon>Parastagonospora</taxon>
    </lineage>
</organism>
<evidence type="ECO:0000256" key="2">
    <source>
        <dbReference type="SAM" id="Phobius"/>
    </source>
</evidence>
<gene>
    <name evidence="3" type="ORF">SNOG_01547</name>
</gene>
<dbReference type="OMA" id="VVHCLFY"/>
<dbReference type="PANTHER" id="PTHR35896">
    <property type="entry name" value="IG-LIKE DOMAIN-CONTAINING PROTEIN"/>
    <property type="match status" value="1"/>
</dbReference>
<feature type="region of interest" description="Disordered" evidence="1">
    <location>
        <begin position="15"/>
        <end position="39"/>
    </location>
</feature>
<keyword evidence="2" id="KW-0472">Membrane</keyword>
<evidence type="ECO:0000256" key="1">
    <source>
        <dbReference type="SAM" id="MobiDB-lite"/>
    </source>
</evidence>
<keyword evidence="2" id="KW-0812">Transmembrane</keyword>
<dbReference type="EMBL" id="CH445326">
    <property type="protein sequence ID" value="EAT91196.1"/>
    <property type="molecule type" value="Genomic_DNA"/>
</dbReference>
<dbReference type="eggNOG" id="ENOG502S165">
    <property type="taxonomic scope" value="Eukaryota"/>
</dbReference>
<dbReference type="InterPro" id="IPR053008">
    <property type="entry name" value="Phomopsin_biosynth_assoc"/>
</dbReference>
<evidence type="ECO:0000313" key="3">
    <source>
        <dbReference type="EMBL" id="EAT91196.1"/>
    </source>
</evidence>
<dbReference type="GeneID" id="5969030"/>
<accession>Q0V367</accession>
<sequence length="240" mass="27702">MFTRSFNRLFKYDRVESQSSEDQTPYLDGPEKSHHPPLYPGIETKSASKKFSFFPKLGLIILLLATVAAIAAFTIPTKPSYKTLDCGTTTNEARKRGCIYSVVDGQWLPAPCYDKEMDDEFTSVPWKYWAHMNRSVEIQAQEVKMGESGFWVDVDWHVAHCKFVMKMVRRQFQRATGSEKDVAWNPFRTDEHHWEHCISYLNARVVLDPDLVDSLINLDFGEYYVQHNVVPRPAVSLSEL</sequence>
<feature type="transmembrane region" description="Helical" evidence="2">
    <location>
        <begin position="53"/>
        <end position="75"/>
    </location>
</feature>
<dbReference type="RefSeq" id="XP_001792185.1">
    <property type="nucleotide sequence ID" value="XM_001792133.1"/>
</dbReference>
<dbReference type="VEuPathDB" id="FungiDB:JI435_015470"/>
<dbReference type="HOGENOM" id="CLU_066042_4_1_1"/>
<protein>
    <submittedName>
        <fullName evidence="3">Uncharacterized protein</fullName>
    </submittedName>
</protein>
<name>Q0V367_PHANO</name>
<dbReference type="Proteomes" id="UP000001055">
    <property type="component" value="Unassembled WGS sequence"/>
</dbReference>
<dbReference type="AlphaFoldDB" id="Q0V367"/>